<dbReference type="InterPro" id="IPR013096">
    <property type="entry name" value="Cupin_2"/>
</dbReference>
<proteinExistence type="predicted"/>
<feature type="domain" description="Cupin type-2" evidence="2">
    <location>
        <begin position="57"/>
        <end position="130"/>
    </location>
</feature>
<feature type="signal peptide" evidence="1">
    <location>
        <begin position="1"/>
        <end position="31"/>
    </location>
</feature>
<dbReference type="Gene3D" id="2.60.120.10">
    <property type="entry name" value="Jelly Rolls"/>
    <property type="match status" value="1"/>
</dbReference>
<dbReference type="PANTHER" id="PTHR38599">
    <property type="entry name" value="CUPIN DOMAIN PROTEIN (AFU_ORTHOLOGUE AFUA_3G13620)"/>
    <property type="match status" value="1"/>
</dbReference>
<evidence type="ECO:0000256" key="1">
    <source>
        <dbReference type="SAM" id="SignalP"/>
    </source>
</evidence>
<dbReference type="InterPro" id="IPR014710">
    <property type="entry name" value="RmlC-like_jellyroll"/>
</dbReference>
<name>A0A512JR01_9HYPH</name>
<dbReference type="OrthoDB" id="9813436at2"/>
<dbReference type="RefSeq" id="WP_147048772.1">
    <property type="nucleotide sequence ID" value="NZ_BJZV01000039.1"/>
</dbReference>
<comment type="caution">
    <text evidence="3">The sequence shown here is derived from an EMBL/GenBank/DDBJ whole genome shotgun (WGS) entry which is preliminary data.</text>
</comment>
<dbReference type="InterPro" id="IPR011051">
    <property type="entry name" value="RmlC_Cupin_sf"/>
</dbReference>
<sequence>MISQLKWRCAKPAAIAAFLAAAALGAQPGQAQQRESVKPVFNRALPNVPGKSLIAVVVTYPPGGESAAHRHAASAFIYAHVLTGAIHSRVGDEPARTYRAGESFFEDPGAHHRVSKNASDSEPASLLAVFIVDSHDKPLTVPDPDGASP</sequence>
<dbReference type="SUPFAM" id="SSF51182">
    <property type="entry name" value="RmlC-like cupins"/>
    <property type="match status" value="1"/>
</dbReference>
<gene>
    <name evidence="3" type="ORF">MGN01_42310</name>
</gene>
<keyword evidence="4" id="KW-1185">Reference proteome</keyword>
<dbReference type="Proteomes" id="UP000321750">
    <property type="component" value="Unassembled WGS sequence"/>
</dbReference>
<feature type="chain" id="PRO_5021762228" description="Cupin type-2 domain-containing protein" evidence="1">
    <location>
        <begin position="32"/>
        <end position="149"/>
    </location>
</feature>
<dbReference type="PANTHER" id="PTHR38599:SF1">
    <property type="entry name" value="CUPIN DOMAIN PROTEIN (AFU_ORTHOLOGUE AFUA_3G13620)"/>
    <property type="match status" value="1"/>
</dbReference>
<dbReference type="Pfam" id="PF07883">
    <property type="entry name" value="Cupin_2"/>
    <property type="match status" value="1"/>
</dbReference>
<dbReference type="AlphaFoldDB" id="A0A512JR01"/>
<evidence type="ECO:0000313" key="3">
    <source>
        <dbReference type="EMBL" id="GEP12386.1"/>
    </source>
</evidence>
<evidence type="ECO:0000313" key="4">
    <source>
        <dbReference type="Proteomes" id="UP000321750"/>
    </source>
</evidence>
<dbReference type="CDD" id="cd02234">
    <property type="entry name" value="cupin_BLR7677-like"/>
    <property type="match status" value="1"/>
</dbReference>
<accession>A0A512JR01</accession>
<dbReference type="EMBL" id="BJZV01000039">
    <property type="protein sequence ID" value="GEP12386.1"/>
    <property type="molecule type" value="Genomic_DNA"/>
</dbReference>
<protein>
    <recommendedName>
        <fullName evidence="2">Cupin type-2 domain-containing protein</fullName>
    </recommendedName>
</protein>
<keyword evidence="1" id="KW-0732">Signal</keyword>
<organism evidence="3 4">
    <name type="scientific">Methylobacterium gnaphalii</name>
    <dbReference type="NCBI Taxonomy" id="1010610"/>
    <lineage>
        <taxon>Bacteria</taxon>
        <taxon>Pseudomonadati</taxon>
        <taxon>Pseudomonadota</taxon>
        <taxon>Alphaproteobacteria</taxon>
        <taxon>Hyphomicrobiales</taxon>
        <taxon>Methylobacteriaceae</taxon>
        <taxon>Methylobacterium</taxon>
    </lineage>
</organism>
<evidence type="ECO:0000259" key="2">
    <source>
        <dbReference type="Pfam" id="PF07883"/>
    </source>
</evidence>
<reference evidence="3 4" key="1">
    <citation type="submission" date="2019-07" db="EMBL/GenBank/DDBJ databases">
        <title>Whole genome shotgun sequence of Methylobacterium gnaphalii NBRC 107716.</title>
        <authorList>
            <person name="Hosoyama A."/>
            <person name="Uohara A."/>
            <person name="Ohji S."/>
            <person name="Ichikawa N."/>
        </authorList>
    </citation>
    <scope>NUCLEOTIDE SEQUENCE [LARGE SCALE GENOMIC DNA]</scope>
    <source>
        <strain evidence="3 4">NBRC 107716</strain>
    </source>
</reference>